<keyword evidence="3" id="KW-0418">Kinase</keyword>
<dbReference type="InterPro" id="IPR050640">
    <property type="entry name" value="Bact_2-comp_sensor_kinase"/>
</dbReference>
<feature type="transmembrane region" description="Helical" evidence="1">
    <location>
        <begin position="95"/>
        <end position="117"/>
    </location>
</feature>
<dbReference type="PANTHER" id="PTHR34220">
    <property type="entry name" value="SENSOR HISTIDINE KINASE YPDA"/>
    <property type="match status" value="1"/>
</dbReference>
<gene>
    <name evidence="3" type="ORF">SAMN05444515_11641</name>
</gene>
<keyword evidence="1" id="KW-1133">Transmembrane helix</keyword>
<protein>
    <submittedName>
        <fullName evidence="3">Two-component system, LytT family, sensor histidine kinase AlgZ</fullName>
    </submittedName>
</protein>
<dbReference type="SUPFAM" id="SSF55874">
    <property type="entry name" value="ATPase domain of HSP90 chaperone/DNA topoisomerase II/histidine kinase"/>
    <property type="match status" value="1"/>
</dbReference>
<accession>A0A1H7Q6V4</accession>
<sequence length="362" mass="41395">MDPKPMNFTPKHSQDGRKTPARPLFLPDFCESRTVFVVVLMAQLLAFILALASEPRPQGFWVNLALTSLFVQWVALGTVFTLCLNRGWLRRLRPLNAAVAAWLIMLAVTLVMSVIALHLSHRLGWYTLGSGFPVDEFLMRALAVSAIVCAVALRYLYVQKQWQENVEAEARSRVQALQARIRPHFLFNSMNTIANLTRSQPEQAESTVMDLADLFRATLSTKDSVTLNEEVGLAQRYLRIEALRLGDRLQVEWRIDESVPMDYPIPSLTLQPLVENSIYHGIEPLTEGGTVAVEIRLRDHYLHIIVENPLPPEKERNQRPGNRFAQESIRQRLALAYRGEARMETTQSRERYRVDISLPRRK</sequence>
<keyword evidence="1" id="KW-0472">Membrane</keyword>
<keyword evidence="4" id="KW-1185">Reference proteome</keyword>
<dbReference type="Gene3D" id="3.30.565.10">
    <property type="entry name" value="Histidine kinase-like ATPase, C-terminal domain"/>
    <property type="match status" value="1"/>
</dbReference>
<dbReference type="InterPro" id="IPR036890">
    <property type="entry name" value="HATPase_C_sf"/>
</dbReference>
<keyword evidence="1" id="KW-0812">Transmembrane</keyword>
<dbReference type="AlphaFoldDB" id="A0A1H7Q6V4"/>
<evidence type="ECO:0000256" key="1">
    <source>
        <dbReference type="SAM" id="Phobius"/>
    </source>
</evidence>
<organism evidence="3 4">
    <name type="scientific">Ectothiorhodospira marina</name>
    <dbReference type="NCBI Taxonomy" id="1396821"/>
    <lineage>
        <taxon>Bacteria</taxon>
        <taxon>Pseudomonadati</taxon>
        <taxon>Pseudomonadota</taxon>
        <taxon>Gammaproteobacteria</taxon>
        <taxon>Chromatiales</taxon>
        <taxon>Ectothiorhodospiraceae</taxon>
        <taxon>Ectothiorhodospira</taxon>
    </lineage>
</organism>
<feature type="transmembrane region" description="Helical" evidence="1">
    <location>
        <begin position="137"/>
        <end position="157"/>
    </location>
</feature>
<feature type="transmembrane region" description="Helical" evidence="1">
    <location>
        <begin position="34"/>
        <end position="53"/>
    </location>
</feature>
<dbReference type="STRING" id="1396821.SAMN05444515_11641"/>
<dbReference type="InterPro" id="IPR010559">
    <property type="entry name" value="Sig_transdc_His_kin_internal"/>
</dbReference>
<evidence type="ECO:0000313" key="3">
    <source>
        <dbReference type="EMBL" id="SEL43394.1"/>
    </source>
</evidence>
<dbReference type="GO" id="GO:0000155">
    <property type="term" value="F:phosphorelay sensor kinase activity"/>
    <property type="evidence" value="ECO:0007669"/>
    <property type="project" value="InterPro"/>
</dbReference>
<proteinExistence type="predicted"/>
<evidence type="ECO:0000313" key="4">
    <source>
        <dbReference type="Proteomes" id="UP000199256"/>
    </source>
</evidence>
<dbReference type="Pfam" id="PF06580">
    <property type="entry name" value="His_kinase"/>
    <property type="match status" value="1"/>
</dbReference>
<feature type="domain" description="Signal transduction histidine kinase internal region" evidence="2">
    <location>
        <begin position="173"/>
        <end position="249"/>
    </location>
</feature>
<evidence type="ECO:0000259" key="2">
    <source>
        <dbReference type="Pfam" id="PF06580"/>
    </source>
</evidence>
<dbReference type="Proteomes" id="UP000199256">
    <property type="component" value="Unassembled WGS sequence"/>
</dbReference>
<dbReference type="GO" id="GO:0016020">
    <property type="term" value="C:membrane"/>
    <property type="evidence" value="ECO:0007669"/>
    <property type="project" value="InterPro"/>
</dbReference>
<reference evidence="4" key="1">
    <citation type="submission" date="2016-10" db="EMBL/GenBank/DDBJ databases">
        <authorList>
            <person name="Varghese N."/>
            <person name="Submissions S."/>
        </authorList>
    </citation>
    <scope>NUCLEOTIDE SEQUENCE [LARGE SCALE GENOMIC DNA]</scope>
    <source>
        <strain evidence="4">DSM 241</strain>
    </source>
</reference>
<dbReference type="EMBL" id="FOAA01000016">
    <property type="protein sequence ID" value="SEL43394.1"/>
    <property type="molecule type" value="Genomic_DNA"/>
</dbReference>
<name>A0A1H7Q6V4_9GAMM</name>
<dbReference type="PANTHER" id="PTHR34220:SF7">
    <property type="entry name" value="SENSOR HISTIDINE KINASE YPDA"/>
    <property type="match status" value="1"/>
</dbReference>
<keyword evidence="3" id="KW-0808">Transferase</keyword>
<feature type="transmembrane region" description="Helical" evidence="1">
    <location>
        <begin position="59"/>
        <end position="83"/>
    </location>
</feature>